<dbReference type="GO" id="GO:0000166">
    <property type="term" value="F:nucleotide binding"/>
    <property type="evidence" value="ECO:0007669"/>
    <property type="project" value="UniProtKB-KW"/>
</dbReference>
<dbReference type="Pfam" id="PF22335">
    <property type="entry name" value="Cas10-Cmr2_palm2"/>
    <property type="match status" value="1"/>
</dbReference>
<dbReference type="OrthoDB" id="442064at2"/>
<dbReference type="GO" id="GO:0051607">
    <property type="term" value="P:defense response to virus"/>
    <property type="evidence" value="ECO:0007669"/>
    <property type="project" value="UniProtKB-KW"/>
</dbReference>
<dbReference type="RefSeq" id="WP_007573121.1">
    <property type="nucleotide sequence ID" value="NZ_BPTS01000001.1"/>
</dbReference>
<evidence type="ECO:0000259" key="3">
    <source>
        <dbReference type="Pfam" id="PF22335"/>
    </source>
</evidence>
<dbReference type="AlphaFoldDB" id="F8N680"/>
<feature type="domain" description="Cas10/Cmr2 second palm" evidence="3">
    <location>
        <begin position="208"/>
        <end position="343"/>
    </location>
</feature>
<dbReference type="EMBL" id="GL945017">
    <property type="protein sequence ID" value="EGN56161.1"/>
    <property type="molecule type" value="Genomic_DNA"/>
</dbReference>
<dbReference type="eggNOG" id="COG1353">
    <property type="taxonomic scope" value="Bacteria"/>
</dbReference>
<keyword evidence="1" id="KW-0547">Nucleotide-binding</keyword>
<dbReference type="STRING" id="688246.Premu_0691"/>
<organism evidence="4 5">
    <name type="scientific">Hallella multisaccharivorax DSM 17128</name>
    <dbReference type="NCBI Taxonomy" id="688246"/>
    <lineage>
        <taxon>Bacteria</taxon>
        <taxon>Pseudomonadati</taxon>
        <taxon>Bacteroidota</taxon>
        <taxon>Bacteroidia</taxon>
        <taxon>Bacteroidales</taxon>
        <taxon>Prevotellaceae</taxon>
        <taxon>Hallella</taxon>
    </lineage>
</organism>
<gene>
    <name evidence="4" type="ORF">Premu_0691</name>
</gene>
<dbReference type="Gene3D" id="3.30.70.270">
    <property type="match status" value="1"/>
</dbReference>
<accession>F8N680</accession>
<keyword evidence="5" id="KW-1185">Reference proteome</keyword>
<evidence type="ECO:0000256" key="1">
    <source>
        <dbReference type="ARBA" id="ARBA00022741"/>
    </source>
</evidence>
<name>F8N680_9BACT</name>
<dbReference type="InterPro" id="IPR054767">
    <property type="entry name" value="Cas10-Cmr2_palm2"/>
</dbReference>
<protein>
    <recommendedName>
        <fullName evidence="3">Cas10/Cmr2 second palm domain-containing protein</fullName>
    </recommendedName>
</protein>
<sequence>MTYLYGASVQGIQGFIFRTNELRDIAGASELVEQICTRMFAEMLGNKYKEENQIIAAAGNVKYKFDNREDCEYAVLNFPRIVMTSAPGITISQAVVSYDRGDFKTAVDGLEKKLHTARNKPSLPTTVGLLGVERSRQTGLPVIAQEYIVKEGDRIPADDATFRKNLCSKKEDLQSLCGKSFYGNKSHSVPFSKLCFNIEDMTSQNDWIAVVHADGNGLGKIVQKVGRDEKEYKKFSWGLDKSTALSAKKAYEVVCGNVKEEQRIPIRPVVLGGDDMTVIIRGDLAIAYVESYLKAFGHYTHDIIGQGMTACAGIAFVKSSYPFYYAYDLAEELCSAAKKASKREFSCLMFHKVQDSFITSYEDIIKRELTPNPDTLLQYGPYYIDKHPENTMTVQDLTGLLDQLEGKRGIRTGIRQWLTFLHDNDGRADQHLTRFIQYHKEDAGLIESLTNGTIKEVNHHKYVNTVPAADVLTIYTIENQDTNRTAQEDKK</sequence>
<keyword evidence="2" id="KW-0051">Antiviral defense</keyword>
<reference evidence="5" key="1">
    <citation type="journal article" date="2011" name="Stand. Genomic Sci.">
        <title>Non-contiguous finished genome sequence of the opportunistic oral pathogen Prevotella multisaccharivorax type strain (PPPA20).</title>
        <authorList>
            <person name="Pati A."/>
            <person name="Gronow S."/>
            <person name="Lu M."/>
            <person name="Lapidus A."/>
            <person name="Nolan M."/>
            <person name="Lucas S."/>
            <person name="Hammon N."/>
            <person name="Deshpande S."/>
            <person name="Cheng J.F."/>
            <person name="Tapia R."/>
            <person name="Han C."/>
            <person name="Goodwin L."/>
            <person name="Pitluck S."/>
            <person name="Liolios K."/>
            <person name="Pagani I."/>
            <person name="Mavromatis K."/>
            <person name="Mikhailova N."/>
            <person name="Huntemann M."/>
            <person name="Chen A."/>
            <person name="Palaniappan K."/>
            <person name="Land M."/>
            <person name="Hauser L."/>
            <person name="Detter J.C."/>
            <person name="Brambilla E.M."/>
            <person name="Rohde M."/>
            <person name="Goker M."/>
            <person name="Woyke T."/>
            <person name="Bristow J."/>
            <person name="Eisen J.A."/>
            <person name="Markowitz V."/>
            <person name="Hugenholtz P."/>
            <person name="Kyrpides N.C."/>
            <person name="Klenk H.P."/>
            <person name="Ivanova N."/>
        </authorList>
    </citation>
    <scope>NUCLEOTIDE SEQUENCE [LARGE SCALE GENOMIC DNA]</scope>
    <source>
        <strain evidence="5">DSM 17128</strain>
    </source>
</reference>
<proteinExistence type="predicted"/>
<dbReference type="InterPro" id="IPR043128">
    <property type="entry name" value="Rev_trsase/Diguanyl_cyclase"/>
</dbReference>
<evidence type="ECO:0000313" key="5">
    <source>
        <dbReference type="Proteomes" id="UP000002772"/>
    </source>
</evidence>
<evidence type="ECO:0000256" key="2">
    <source>
        <dbReference type="ARBA" id="ARBA00023118"/>
    </source>
</evidence>
<dbReference type="HOGENOM" id="CLU_037606_1_0_10"/>
<dbReference type="Proteomes" id="UP000002772">
    <property type="component" value="Unassembled WGS sequence"/>
</dbReference>
<evidence type="ECO:0000313" key="4">
    <source>
        <dbReference type="EMBL" id="EGN56161.1"/>
    </source>
</evidence>